<protein>
    <submittedName>
        <fullName evidence="2">Uncharacterized protein</fullName>
    </submittedName>
</protein>
<evidence type="ECO:0000256" key="1">
    <source>
        <dbReference type="SAM" id="Phobius"/>
    </source>
</evidence>
<organism evidence="2 3">
    <name type="scientific">Musa balbisiana</name>
    <name type="common">Banana</name>
    <dbReference type="NCBI Taxonomy" id="52838"/>
    <lineage>
        <taxon>Eukaryota</taxon>
        <taxon>Viridiplantae</taxon>
        <taxon>Streptophyta</taxon>
        <taxon>Embryophyta</taxon>
        <taxon>Tracheophyta</taxon>
        <taxon>Spermatophyta</taxon>
        <taxon>Magnoliopsida</taxon>
        <taxon>Liliopsida</taxon>
        <taxon>Zingiberales</taxon>
        <taxon>Musaceae</taxon>
        <taxon>Musa</taxon>
    </lineage>
</organism>
<reference evidence="2 3" key="1">
    <citation type="journal article" date="2019" name="Nat. Plants">
        <title>Genome sequencing of Musa balbisiana reveals subgenome evolution and function divergence in polyploid bananas.</title>
        <authorList>
            <person name="Yao X."/>
        </authorList>
    </citation>
    <scope>NUCLEOTIDE SEQUENCE [LARGE SCALE GENOMIC DNA]</scope>
    <source>
        <strain evidence="3">cv. DH-PKW</strain>
        <tissue evidence="2">Leaves</tissue>
    </source>
</reference>
<comment type="caution">
    <text evidence="2">The sequence shown here is derived from an EMBL/GenBank/DDBJ whole genome shotgun (WGS) entry which is preliminary data.</text>
</comment>
<gene>
    <name evidence="2" type="ORF">C4D60_Mb06t05300</name>
</gene>
<evidence type="ECO:0000313" key="3">
    <source>
        <dbReference type="Proteomes" id="UP000317650"/>
    </source>
</evidence>
<accession>A0A4S8IN81</accession>
<sequence>MKLNGQKRIWIERAKSSYGSPRQYMQLNRSISTQPLVLPLWQRSWFFSYLLAMALSVLFALLVLLLLGLDEGSVHPASANVVEVSADEPHISISIMAS</sequence>
<keyword evidence="1" id="KW-0812">Transmembrane</keyword>
<evidence type="ECO:0000313" key="2">
    <source>
        <dbReference type="EMBL" id="THU49032.1"/>
    </source>
</evidence>
<keyword evidence="3" id="KW-1185">Reference proteome</keyword>
<dbReference type="AlphaFoldDB" id="A0A4S8IN81"/>
<proteinExistence type="predicted"/>
<name>A0A4S8IN81_MUSBA</name>
<feature type="transmembrane region" description="Helical" evidence="1">
    <location>
        <begin position="46"/>
        <end position="69"/>
    </location>
</feature>
<dbReference type="EMBL" id="PYDT01000009">
    <property type="protein sequence ID" value="THU49032.1"/>
    <property type="molecule type" value="Genomic_DNA"/>
</dbReference>
<keyword evidence="1" id="KW-0472">Membrane</keyword>
<dbReference type="Proteomes" id="UP000317650">
    <property type="component" value="Chromosome 6"/>
</dbReference>
<keyword evidence="1" id="KW-1133">Transmembrane helix</keyword>